<dbReference type="AlphaFoldDB" id="A0A1Q9CXI3"/>
<sequence length="231" mass="26967">MSKRPLSLCTQRALYRAVQLLGGYVPSQRRQLDRRKLAQKCSQAVWTELQETLVDAQVSKEVQKMQHEFDERLQREVDKLMASYGNEDERIRRQAATFASKARDEALILTCPYKECQMPYADFEGCMALQCKRCERYFCGFCHKPTANSDGAHQHVRHCDANLTENRSFFANERIIREAQRRYRIKRLEQFFQSNKFNQRLRNAVVIELSKDLDDLGIDPAALFDFGSLQA</sequence>
<comment type="caution">
    <text evidence="1">The sequence shown here is derived from an EMBL/GenBank/DDBJ whole genome shotgun (WGS) entry which is preliminary data.</text>
</comment>
<name>A0A1Q9CXI3_SYMMI</name>
<dbReference type="SUPFAM" id="SSF57850">
    <property type="entry name" value="RING/U-box"/>
    <property type="match status" value="1"/>
</dbReference>
<organism evidence="1 2">
    <name type="scientific">Symbiodinium microadriaticum</name>
    <name type="common">Dinoflagellate</name>
    <name type="synonym">Zooxanthella microadriatica</name>
    <dbReference type="NCBI Taxonomy" id="2951"/>
    <lineage>
        <taxon>Eukaryota</taxon>
        <taxon>Sar</taxon>
        <taxon>Alveolata</taxon>
        <taxon>Dinophyceae</taxon>
        <taxon>Suessiales</taxon>
        <taxon>Symbiodiniaceae</taxon>
        <taxon>Symbiodinium</taxon>
    </lineage>
</organism>
<accession>A0A1Q9CXI3</accession>
<dbReference type="OrthoDB" id="20534at2759"/>
<evidence type="ECO:0000313" key="1">
    <source>
        <dbReference type="EMBL" id="OLP87646.1"/>
    </source>
</evidence>
<proteinExistence type="predicted"/>
<dbReference type="EMBL" id="LSRX01000850">
    <property type="protein sequence ID" value="OLP87646.1"/>
    <property type="molecule type" value="Genomic_DNA"/>
</dbReference>
<gene>
    <name evidence="1" type="ORF">AK812_SmicGene31100</name>
</gene>
<reference evidence="1 2" key="1">
    <citation type="submission" date="2016-02" db="EMBL/GenBank/DDBJ databases">
        <title>Genome analysis of coral dinoflagellate symbionts highlights evolutionary adaptations to a symbiotic lifestyle.</title>
        <authorList>
            <person name="Aranda M."/>
            <person name="Li Y."/>
            <person name="Liew Y.J."/>
            <person name="Baumgarten S."/>
            <person name="Simakov O."/>
            <person name="Wilson M."/>
            <person name="Piel J."/>
            <person name="Ashoor H."/>
            <person name="Bougouffa S."/>
            <person name="Bajic V.B."/>
            <person name="Ryu T."/>
            <person name="Ravasi T."/>
            <person name="Bayer T."/>
            <person name="Micklem G."/>
            <person name="Kim H."/>
            <person name="Bhak J."/>
            <person name="Lajeunesse T.C."/>
            <person name="Voolstra C.R."/>
        </authorList>
    </citation>
    <scope>NUCLEOTIDE SEQUENCE [LARGE SCALE GENOMIC DNA]</scope>
    <source>
        <strain evidence="1 2">CCMP2467</strain>
    </source>
</reference>
<evidence type="ECO:0000313" key="2">
    <source>
        <dbReference type="Proteomes" id="UP000186817"/>
    </source>
</evidence>
<keyword evidence="2" id="KW-1185">Reference proteome</keyword>
<dbReference type="Proteomes" id="UP000186817">
    <property type="component" value="Unassembled WGS sequence"/>
</dbReference>
<protein>
    <submittedName>
        <fullName evidence="1">Uncharacterized protein</fullName>
    </submittedName>
</protein>